<dbReference type="HOGENOM" id="CLU_868357_0_0_9"/>
<evidence type="ECO:0000313" key="3">
    <source>
        <dbReference type="EMBL" id="EFY05076.1"/>
    </source>
</evidence>
<sequence length="320" mass="34275">MSYGSLSQEAHECLAIAMNRIGGKSNTGEGGENPNRFAALPNGDSKRSAIKQVASGRFDVTSNYLVNADEIQIKIAQGVKPGEGGQLPGGKVYPWIAECRGTTAGIGLISPPPHHDIYFIEDLAELIHDLKNANPRARISVKLVSEVGVGTIAAGVVKACADVVLISGTAGERFCIRNSGVNAVVEGVGDHGCEYMTGGTVVILGRTGRNFAAGMSGGTAYVLDMQGDFATYCNKEIVLLEKLEEIGDSLTVKKMLLQHAEHTGSKLALEILDNWDEYQDKFVKVIPKEYKIVTQKLNEYLQQGMSADAATLKVFEEVKS</sequence>
<comment type="similarity">
    <text evidence="1">Belongs to the glutamate synthase family.</text>
</comment>
<name>E8LDN7_9FIRM</name>
<proteinExistence type="inferred from homology"/>
<organism evidence="3 4">
    <name type="scientific">Phascolarctobacterium succinatutens YIT 12067</name>
    <dbReference type="NCBI Taxonomy" id="626939"/>
    <lineage>
        <taxon>Bacteria</taxon>
        <taxon>Bacillati</taxon>
        <taxon>Bacillota</taxon>
        <taxon>Negativicutes</taxon>
        <taxon>Acidaminococcales</taxon>
        <taxon>Acidaminococcaceae</taxon>
        <taxon>Phascolarctobacterium</taxon>
    </lineage>
</organism>
<keyword evidence="4" id="KW-1185">Reference proteome</keyword>
<dbReference type="InterPro" id="IPR051394">
    <property type="entry name" value="Glutamate_Synthase"/>
</dbReference>
<dbReference type="eggNOG" id="COG0069">
    <property type="taxonomic scope" value="Bacteria"/>
</dbReference>
<gene>
    <name evidence="3" type="ORF">HMPREF9443_00964</name>
</gene>
<dbReference type="AlphaFoldDB" id="E8LDN7"/>
<dbReference type="GO" id="GO:0015930">
    <property type="term" value="F:glutamate synthase activity"/>
    <property type="evidence" value="ECO:0007669"/>
    <property type="project" value="InterPro"/>
</dbReference>
<reference evidence="3 4" key="1">
    <citation type="submission" date="2011-01" db="EMBL/GenBank/DDBJ databases">
        <authorList>
            <person name="Weinstock G."/>
            <person name="Sodergren E."/>
            <person name="Clifton S."/>
            <person name="Fulton L."/>
            <person name="Fulton B."/>
            <person name="Courtney L."/>
            <person name="Fronick C."/>
            <person name="Harrison M."/>
            <person name="Strong C."/>
            <person name="Farmer C."/>
            <person name="Delahaunty K."/>
            <person name="Markovic C."/>
            <person name="Hall O."/>
            <person name="Minx P."/>
            <person name="Tomlinson C."/>
            <person name="Mitreva M."/>
            <person name="Hou S."/>
            <person name="Chen J."/>
            <person name="Wollam A."/>
            <person name="Pepin K.H."/>
            <person name="Johnson M."/>
            <person name="Bhonagiri V."/>
            <person name="Zhang X."/>
            <person name="Suruliraj S."/>
            <person name="Warren W."/>
            <person name="Chinwalla A."/>
            <person name="Mardis E.R."/>
            <person name="Wilson R.K."/>
        </authorList>
    </citation>
    <scope>NUCLEOTIDE SEQUENCE [LARGE SCALE GENOMIC DNA]</scope>
    <source>
        <strain evidence="3 4">YIT 12067</strain>
    </source>
</reference>
<evidence type="ECO:0000313" key="4">
    <source>
        <dbReference type="Proteomes" id="UP000004923"/>
    </source>
</evidence>
<dbReference type="PANTHER" id="PTHR43100:SF1">
    <property type="entry name" value="GLUTAMATE SYNTHASE [NADPH] SMALL CHAIN"/>
    <property type="match status" value="1"/>
</dbReference>
<dbReference type="CDD" id="cd02808">
    <property type="entry name" value="GltS_FMN"/>
    <property type="match status" value="1"/>
</dbReference>
<dbReference type="GO" id="GO:0006537">
    <property type="term" value="P:glutamate biosynthetic process"/>
    <property type="evidence" value="ECO:0007669"/>
    <property type="project" value="InterPro"/>
</dbReference>
<dbReference type="Gene3D" id="3.20.20.70">
    <property type="entry name" value="Aldolase class I"/>
    <property type="match status" value="1"/>
</dbReference>
<dbReference type="SUPFAM" id="SSF69336">
    <property type="entry name" value="Alpha subunit of glutamate synthase, C-terminal domain"/>
    <property type="match status" value="1"/>
</dbReference>
<protein>
    <recommendedName>
        <fullName evidence="2">Glutamate synthase domain-containing protein</fullName>
    </recommendedName>
</protein>
<evidence type="ECO:0000259" key="2">
    <source>
        <dbReference type="Pfam" id="PF01645"/>
    </source>
</evidence>
<dbReference type="PANTHER" id="PTHR43100">
    <property type="entry name" value="GLUTAMATE SYNTHASE [NADPH] SMALL CHAIN"/>
    <property type="match status" value="1"/>
</dbReference>
<feature type="domain" description="Glutamate synthase" evidence="2">
    <location>
        <begin position="1"/>
        <end position="171"/>
    </location>
</feature>
<accession>E8LDN7</accession>
<dbReference type="EMBL" id="AEVN01000038">
    <property type="protein sequence ID" value="EFY05076.1"/>
    <property type="molecule type" value="Genomic_DNA"/>
</dbReference>
<dbReference type="Pfam" id="PF01645">
    <property type="entry name" value="Glu_synthase"/>
    <property type="match status" value="1"/>
</dbReference>
<dbReference type="SUPFAM" id="SSF51395">
    <property type="entry name" value="FMN-linked oxidoreductases"/>
    <property type="match status" value="1"/>
</dbReference>
<dbReference type="Proteomes" id="UP000004923">
    <property type="component" value="Unassembled WGS sequence"/>
</dbReference>
<dbReference type="InterPro" id="IPR036485">
    <property type="entry name" value="Glu_synth_asu_C_sf"/>
</dbReference>
<dbReference type="InterPro" id="IPR002932">
    <property type="entry name" value="Glu_synthdom"/>
</dbReference>
<evidence type="ECO:0000256" key="1">
    <source>
        <dbReference type="ARBA" id="ARBA00009716"/>
    </source>
</evidence>
<dbReference type="InterPro" id="IPR013785">
    <property type="entry name" value="Aldolase_TIM"/>
</dbReference>
<comment type="caution">
    <text evidence="3">The sequence shown here is derived from an EMBL/GenBank/DDBJ whole genome shotgun (WGS) entry which is preliminary data.</text>
</comment>
<dbReference type="eggNOG" id="COG0070">
    <property type="taxonomic scope" value="Bacteria"/>
</dbReference>